<dbReference type="CDD" id="cd00156">
    <property type="entry name" value="REC"/>
    <property type="match status" value="1"/>
</dbReference>
<dbReference type="InterPro" id="IPR001789">
    <property type="entry name" value="Sig_transdc_resp-reg_receiver"/>
</dbReference>
<keyword evidence="10" id="KW-0472">Membrane</keyword>
<dbReference type="RefSeq" id="WP_345271226.1">
    <property type="nucleotide sequence ID" value="NZ_BAABHB010000019.1"/>
</dbReference>
<evidence type="ECO:0000259" key="13">
    <source>
        <dbReference type="PROSITE" id="PS50885"/>
    </source>
</evidence>
<evidence type="ECO:0000256" key="3">
    <source>
        <dbReference type="ARBA" id="ARBA00012438"/>
    </source>
</evidence>
<dbReference type="PRINTS" id="PR00344">
    <property type="entry name" value="BCTRLSENSOR"/>
</dbReference>
<keyword evidence="7" id="KW-0902">Two-component regulatory system</keyword>
<dbReference type="SMART" id="SM00448">
    <property type="entry name" value="REC"/>
    <property type="match status" value="3"/>
</dbReference>
<dbReference type="CDD" id="cd17546">
    <property type="entry name" value="REC_hyHK_CKI1_RcsC-like"/>
    <property type="match status" value="1"/>
</dbReference>
<dbReference type="PANTHER" id="PTHR45339:SF1">
    <property type="entry name" value="HYBRID SIGNAL TRANSDUCTION HISTIDINE KINASE J"/>
    <property type="match status" value="1"/>
</dbReference>
<dbReference type="InterPro" id="IPR036890">
    <property type="entry name" value="HATPase_C_sf"/>
</dbReference>
<dbReference type="InterPro" id="IPR029016">
    <property type="entry name" value="GAF-like_dom_sf"/>
</dbReference>
<dbReference type="Proteomes" id="UP001500936">
    <property type="component" value="Unassembled WGS sequence"/>
</dbReference>
<feature type="domain" description="HAMP" evidence="13">
    <location>
        <begin position="233"/>
        <end position="282"/>
    </location>
</feature>
<dbReference type="CDD" id="cd16922">
    <property type="entry name" value="HATPase_EvgS-ArcB-TorS-like"/>
    <property type="match status" value="1"/>
</dbReference>
<evidence type="ECO:0000313" key="15">
    <source>
        <dbReference type="Proteomes" id="UP001500936"/>
    </source>
</evidence>
<proteinExistence type="predicted"/>
<evidence type="ECO:0000256" key="8">
    <source>
        <dbReference type="PROSITE-ProRule" id="PRU00169"/>
    </source>
</evidence>
<dbReference type="PANTHER" id="PTHR45339">
    <property type="entry name" value="HYBRID SIGNAL TRANSDUCTION HISTIDINE KINASE J"/>
    <property type="match status" value="1"/>
</dbReference>
<dbReference type="SUPFAM" id="SSF55874">
    <property type="entry name" value="ATPase domain of HSP90 chaperone/DNA topoisomerase II/histidine kinase"/>
    <property type="match status" value="1"/>
</dbReference>
<evidence type="ECO:0000256" key="9">
    <source>
        <dbReference type="SAM" id="Coils"/>
    </source>
</evidence>
<dbReference type="Gene3D" id="3.30.565.10">
    <property type="entry name" value="Histidine kinase-like ATPase, C-terminal domain"/>
    <property type="match status" value="1"/>
</dbReference>
<dbReference type="Gene3D" id="1.10.287.130">
    <property type="match status" value="1"/>
</dbReference>
<keyword evidence="4 8" id="KW-0597">Phosphoprotein</keyword>
<dbReference type="SMART" id="SM00388">
    <property type="entry name" value="HisKA"/>
    <property type="match status" value="1"/>
</dbReference>
<dbReference type="Pfam" id="PF13185">
    <property type="entry name" value="GAF_2"/>
    <property type="match status" value="1"/>
</dbReference>
<evidence type="ECO:0000256" key="10">
    <source>
        <dbReference type="SAM" id="Phobius"/>
    </source>
</evidence>
<dbReference type="InterPro" id="IPR011006">
    <property type="entry name" value="CheY-like_superfamily"/>
</dbReference>
<feature type="modified residue" description="4-aspartylphosphate" evidence="8">
    <location>
        <position position="989"/>
    </location>
</feature>
<keyword evidence="10" id="KW-0812">Transmembrane</keyword>
<dbReference type="PROSITE" id="PS50110">
    <property type="entry name" value="RESPONSE_REGULATORY"/>
    <property type="match status" value="3"/>
</dbReference>
<comment type="catalytic activity">
    <reaction evidence="1">
        <text>ATP + protein L-histidine = ADP + protein N-phospho-L-histidine.</text>
        <dbReference type="EC" id="2.7.13.3"/>
    </reaction>
</comment>
<dbReference type="SMART" id="SM00304">
    <property type="entry name" value="HAMP"/>
    <property type="match status" value="1"/>
</dbReference>
<dbReference type="InterPro" id="IPR003660">
    <property type="entry name" value="HAMP_dom"/>
</dbReference>
<keyword evidence="5" id="KW-0808">Transferase</keyword>
<dbReference type="Gene3D" id="3.30.450.40">
    <property type="match status" value="1"/>
</dbReference>
<feature type="coiled-coil region" evidence="9">
    <location>
        <begin position="443"/>
        <end position="529"/>
    </location>
</feature>
<dbReference type="InterPro" id="IPR004358">
    <property type="entry name" value="Sig_transdc_His_kin-like_C"/>
</dbReference>
<comment type="subcellular location">
    <subcellularLocation>
        <location evidence="2">Membrane</location>
    </subcellularLocation>
</comment>
<dbReference type="SUPFAM" id="SSF158472">
    <property type="entry name" value="HAMP domain-like"/>
    <property type="match status" value="1"/>
</dbReference>
<evidence type="ECO:0000256" key="4">
    <source>
        <dbReference type="ARBA" id="ARBA00022553"/>
    </source>
</evidence>
<evidence type="ECO:0000259" key="12">
    <source>
        <dbReference type="PROSITE" id="PS50110"/>
    </source>
</evidence>
<sequence>MDSPSTPNFVIRQLQFVFVVSTILLLISLVASFYSIRKLIDNSRLVNRTQQVLLESENVISYLKDAETGQRGYLLTLDPTFLQYYQGSYGRTTGSFNRVNQLTKNDPQQQQNLAQVRNLYESRYAQLERVIKFRRNQATRNDTAILRRELIRGKQIMDELRVVINRIKAQELNQLRTRTAQQEFYSTYTPVVLLVSAIISMLITAFAFLRIKKDLDHRIAQQKLAEEKYIETARRISQMEGVTRTIASGDYSVRSQDDRDDELGRISIALNQMAKALEQTFTELQNREWLQTGSVTLSNAIRGERNPERLAGRLIDTLANYLNAPMGTVYLTQNDSDQYTLAGSYAVRQAPALIRTGEGLVGQAIAQQKLIVVDDLPADYPRISSSLGETRPTAVAITPLVYGNDCLGAVELGLLRKPSSLEIALLENNQESLAIGLNAALSYGRLQHLLNETQTQAEELQAQQTELEAVNAELEAQTQRLQISEEELRVQQEELQQANSELEERGSMLEEKNKEIQKKAGELEQTNRYKSEFLANMSHELRTPLNSILLLSRLLAENADGNLNADQTEYARVIQASGNGLLSLIDEILDLSKIEAGQMKLDYQDVPVTDLTDELNALFGVMAREKGLAFSISVNPDMPATLLTDRQRLGQILKNLLANALKFTAAGSVTLRMRRHPHQAGQLSFTVNDTGIGIPPEKQPLIFEAFQQADGSTKRKYGGTGLGLSISRELAKLLGGDITLTSEPGKGSEFTLHLPVSSLNPARPVNTGTYAERPPQPATDLPIPTIQPAPAKPDRYLSTVIPPPVPDDRATLTEQDKTILIIEDDPYFARTLLDFARQKGYKGIVAVRGDEGLQLANEYQPKAILLDIQLPVMSGWEVMDALKANRQTRPIPVHIMSSHRLKNESLLKGAVDFMDKPVGVEQLQTVFQKIEDVLSRSPKKVLIVEDNPKHAKALAYFLETFRITTELKSNVTEGVNALQNQNVDCVILDMGIPDSNAYEMLEEAKQNPGLENLPIIIFTGRSLSMAEELKIKKYADSIVIKTAHSYQRMLDEVSLFLHLVDEQKQPDGGNGLPDRLGALSQVLSGKTVLIADDDVRNIFSLTKALEQYGMTVVAALDGKEALQKLDENPRIDAVLLDMMMPQMDGYETARQIRQQPQYRSLPVIAVTAKAMTGDREKCVEAGASDYITKPVDIDQLISLLRVWLYERR</sequence>
<dbReference type="EMBL" id="BAABHB010000019">
    <property type="protein sequence ID" value="GAA4419788.1"/>
    <property type="molecule type" value="Genomic_DNA"/>
</dbReference>
<name>A0ABP8L1F9_9BACT</name>
<dbReference type="SUPFAM" id="SSF47384">
    <property type="entry name" value="Homodimeric domain of signal transducing histidine kinase"/>
    <property type="match status" value="1"/>
</dbReference>
<feature type="domain" description="Response regulatory" evidence="12">
    <location>
        <begin position="1087"/>
        <end position="1204"/>
    </location>
</feature>
<feature type="domain" description="Response regulatory" evidence="12">
    <location>
        <begin position="818"/>
        <end position="931"/>
    </location>
</feature>
<keyword evidence="10" id="KW-1133">Transmembrane helix</keyword>
<evidence type="ECO:0000256" key="6">
    <source>
        <dbReference type="ARBA" id="ARBA00022777"/>
    </source>
</evidence>
<feature type="domain" description="Response regulatory" evidence="12">
    <location>
        <begin position="940"/>
        <end position="1056"/>
    </location>
</feature>
<dbReference type="Pfam" id="PF05227">
    <property type="entry name" value="CHASE3"/>
    <property type="match status" value="1"/>
</dbReference>
<dbReference type="InterPro" id="IPR003594">
    <property type="entry name" value="HATPase_dom"/>
</dbReference>
<keyword evidence="6" id="KW-0418">Kinase</keyword>
<dbReference type="InterPro" id="IPR003018">
    <property type="entry name" value="GAF"/>
</dbReference>
<dbReference type="SMART" id="SM00387">
    <property type="entry name" value="HATPase_c"/>
    <property type="match status" value="1"/>
</dbReference>
<comment type="caution">
    <text evidence="14">The sequence shown here is derived from an EMBL/GenBank/DDBJ whole genome shotgun (WGS) entry which is preliminary data.</text>
</comment>
<dbReference type="EC" id="2.7.13.3" evidence="3"/>
<dbReference type="Gene3D" id="6.10.340.10">
    <property type="match status" value="1"/>
</dbReference>
<feature type="transmembrane region" description="Helical" evidence="10">
    <location>
        <begin position="16"/>
        <end position="36"/>
    </location>
</feature>
<evidence type="ECO:0000256" key="2">
    <source>
        <dbReference type="ARBA" id="ARBA00004370"/>
    </source>
</evidence>
<evidence type="ECO:0000313" key="14">
    <source>
        <dbReference type="EMBL" id="GAA4419788.1"/>
    </source>
</evidence>
<dbReference type="SUPFAM" id="SSF52172">
    <property type="entry name" value="CheY-like"/>
    <property type="match status" value="3"/>
</dbReference>
<dbReference type="Gene3D" id="3.40.50.2300">
    <property type="match status" value="3"/>
</dbReference>
<dbReference type="InterPro" id="IPR036097">
    <property type="entry name" value="HisK_dim/P_sf"/>
</dbReference>
<keyword evidence="9" id="KW-0175">Coiled coil</keyword>
<protein>
    <recommendedName>
        <fullName evidence="3">histidine kinase</fullName>
        <ecNumber evidence="3">2.7.13.3</ecNumber>
    </recommendedName>
</protein>
<dbReference type="Pfam" id="PF00072">
    <property type="entry name" value="Response_reg"/>
    <property type="match status" value="3"/>
</dbReference>
<evidence type="ECO:0000256" key="1">
    <source>
        <dbReference type="ARBA" id="ARBA00000085"/>
    </source>
</evidence>
<dbReference type="Pfam" id="PF00512">
    <property type="entry name" value="HisKA"/>
    <property type="match status" value="1"/>
</dbReference>
<evidence type="ECO:0000256" key="5">
    <source>
        <dbReference type="ARBA" id="ARBA00022679"/>
    </source>
</evidence>
<accession>A0ABP8L1F9</accession>
<dbReference type="CDD" id="cd19410">
    <property type="entry name" value="HK9-like_sensor"/>
    <property type="match status" value="1"/>
</dbReference>
<dbReference type="Pfam" id="PF02518">
    <property type="entry name" value="HATPase_c"/>
    <property type="match status" value="1"/>
</dbReference>
<evidence type="ECO:0000259" key="11">
    <source>
        <dbReference type="PROSITE" id="PS50109"/>
    </source>
</evidence>
<organism evidence="14 15">
    <name type="scientific">Nibrella viscosa</name>
    <dbReference type="NCBI Taxonomy" id="1084524"/>
    <lineage>
        <taxon>Bacteria</taxon>
        <taxon>Pseudomonadati</taxon>
        <taxon>Bacteroidota</taxon>
        <taxon>Cytophagia</taxon>
        <taxon>Cytophagales</taxon>
        <taxon>Spirosomataceae</taxon>
        <taxon>Nibrella</taxon>
    </lineage>
</organism>
<feature type="domain" description="Histidine kinase" evidence="11">
    <location>
        <begin position="536"/>
        <end position="758"/>
    </location>
</feature>
<feature type="transmembrane region" description="Helical" evidence="10">
    <location>
        <begin position="185"/>
        <end position="209"/>
    </location>
</feature>
<dbReference type="Pfam" id="PF00672">
    <property type="entry name" value="HAMP"/>
    <property type="match status" value="1"/>
</dbReference>
<reference evidence="15" key="1">
    <citation type="journal article" date="2019" name="Int. J. Syst. Evol. Microbiol.">
        <title>The Global Catalogue of Microorganisms (GCM) 10K type strain sequencing project: providing services to taxonomists for standard genome sequencing and annotation.</title>
        <authorList>
            <consortium name="The Broad Institute Genomics Platform"/>
            <consortium name="The Broad Institute Genome Sequencing Center for Infectious Disease"/>
            <person name="Wu L."/>
            <person name="Ma J."/>
        </authorList>
    </citation>
    <scope>NUCLEOTIDE SEQUENCE [LARGE SCALE GENOMIC DNA]</scope>
    <source>
        <strain evidence="15">JCM 17925</strain>
    </source>
</reference>
<dbReference type="InterPro" id="IPR005467">
    <property type="entry name" value="His_kinase_dom"/>
</dbReference>
<dbReference type="CDD" id="cd00082">
    <property type="entry name" value="HisKA"/>
    <property type="match status" value="1"/>
</dbReference>
<dbReference type="PROSITE" id="PS50885">
    <property type="entry name" value="HAMP"/>
    <property type="match status" value="1"/>
</dbReference>
<dbReference type="SUPFAM" id="SSF55781">
    <property type="entry name" value="GAF domain-like"/>
    <property type="match status" value="1"/>
</dbReference>
<dbReference type="InterPro" id="IPR003661">
    <property type="entry name" value="HisK_dim/P_dom"/>
</dbReference>
<evidence type="ECO:0000256" key="7">
    <source>
        <dbReference type="ARBA" id="ARBA00023012"/>
    </source>
</evidence>
<feature type="modified residue" description="4-aspartylphosphate" evidence="8">
    <location>
        <position position="867"/>
    </location>
</feature>
<dbReference type="PROSITE" id="PS50109">
    <property type="entry name" value="HIS_KIN"/>
    <property type="match status" value="1"/>
</dbReference>
<dbReference type="CDD" id="cd06225">
    <property type="entry name" value="HAMP"/>
    <property type="match status" value="1"/>
</dbReference>
<feature type="modified residue" description="4-aspartylphosphate" evidence="8">
    <location>
        <position position="1137"/>
    </location>
</feature>
<gene>
    <name evidence="14" type="ORF">GCM10023187_54440</name>
</gene>
<dbReference type="SMART" id="SM00065">
    <property type="entry name" value="GAF"/>
    <property type="match status" value="1"/>
</dbReference>
<keyword evidence="15" id="KW-1185">Reference proteome</keyword>
<dbReference type="InterPro" id="IPR007891">
    <property type="entry name" value="CHASE3"/>
</dbReference>